<accession>A0A660CJP7</accession>
<protein>
    <submittedName>
        <fullName evidence="3">Pyridoxamine 5'-phosphate oxidase</fullName>
    </submittedName>
</protein>
<sequence>MTAQSGESGCGSGDRPGGGSGGGATPQVGTDDIEDLRGARLRGAARRELLTAQTECTFVFTAPDSGPGAVVLSFAHVDGRFLFTSVDGRVQVRGVERDPRACVVVSNAGTGLPGRRMLSMRGNVTVHRDRAAVDAFLPTLAARLAPDSTDRFLDLLRSPNRVVLEFVPTEIVASHDSRLMAGDGRGGSGGSSGGGSSADSGGGSDTGGGSTT</sequence>
<feature type="compositionally biased region" description="Gly residues" evidence="1">
    <location>
        <begin position="183"/>
        <end position="212"/>
    </location>
</feature>
<keyword evidence="4" id="KW-1185">Reference proteome</keyword>
<feature type="region of interest" description="Disordered" evidence="1">
    <location>
        <begin position="177"/>
        <end position="212"/>
    </location>
</feature>
<feature type="domain" description="Pyridoxamine 5'-phosphate oxidase N-terminal" evidence="2">
    <location>
        <begin position="48"/>
        <end position="171"/>
    </location>
</feature>
<evidence type="ECO:0000313" key="3">
    <source>
        <dbReference type="EMBL" id="TWH21381.1"/>
    </source>
</evidence>
<name>A0A660CJP7_9PSEU</name>
<proteinExistence type="predicted"/>
<evidence type="ECO:0000259" key="2">
    <source>
        <dbReference type="Pfam" id="PF01243"/>
    </source>
</evidence>
<organism evidence="3 4">
    <name type="scientific">Prauserella rugosa</name>
    <dbReference type="NCBI Taxonomy" id="43354"/>
    <lineage>
        <taxon>Bacteria</taxon>
        <taxon>Bacillati</taxon>
        <taxon>Actinomycetota</taxon>
        <taxon>Actinomycetes</taxon>
        <taxon>Pseudonocardiales</taxon>
        <taxon>Pseudonocardiaceae</taxon>
        <taxon>Prauserella</taxon>
    </lineage>
</organism>
<dbReference type="RefSeq" id="WP_211252615.1">
    <property type="nucleotide sequence ID" value="NZ_JOIJ01000017.1"/>
</dbReference>
<feature type="region of interest" description="Disordered" evidence="1">
    <location>
        <begin position="1"/>
        <end position="31"/>
    </location>
</feature>
<dbReference type="InterPro" id="IPR012349">
    <property type="entry name" value="Split_barrel_FMN-bd"/>
</dbReference>
<dbReference type="AlphaFoldDB" id="A0A660CJP7"/>
<dbReference type="Proteomes" id="UP000317303">
    <property type="component" value="Unassembled WGS sequence"/>
</dbReference>
<dbReference type="InterPro" id="IPR011576">
    <property type="entry name" value="Pyridox_Oxase_N"/>
</dbReference>
<dbReference type="Gene3D" id="2.30.110.10">
    <property type="entry name" value="Electron Transport, Fmn-binding Protein, Chain A"/>
    <property type="match status" value="1"/>
</dbReference>
<comment type="caution">
    <text evidence="3">The sequence shown here is derived from an EMBL/GenBank/DDBJ whole genome shotgun (WGS) entry which is preliminary data.</text>
</comment>
<dbReference type="Pfam" id="PF01243">
    <property type="entry name" value="PNPOx_N"/>
    <property type="match status" value="1"/>
</dbReference>
<gene>
    <name evidence="3" type="ORF">JD82_03243</name>
</gene>
<dbReference type="SUPFAM" id="SSF50475">
    <property type="entry name" value="FMN-binding split barrel"/>
    <property type="match status" value="1"/>
</dbReference>
<feature type="compositionally biased region" description="Gly residues" evidence="1">
    <location>
        <begin position="8"/>
        <end position="24"/>
    </location>
</feature>
<dbReference type="EMBL" id="VLJV01000001">
    <property type="protein sequence ID" value="TWH21381.1"/>
    <property type="molecule type" value="Genomic_DNA"/>
</dbReference>
<evidence type="ECO:0000256" key="1">
    <source>
        <dbReference type="SAM" id="MobiDB-lite"/>
    </source>
</evidence>
<reference evidence="3 4" key="1">
    <citation type="submission" date="2019-07" db="EMBL/GenBank/DDBJ databases">
        <title>R&amp;d 2014.</title>
        <authorList>
            <person name="Klenk H.-P."/>
        </authorList>
    </citation>
    <scope>NUCLEOTIDE SEQUENCE [LARGE SCALE GENOMIC DNA]</scope>
    <source>
        <strain evidence="3 4">DSM 43194</strain>
    </source>
</reference>
<evidence type="ECO:0000313" key="4">
    <source>
        <dbReference type="Proteomes" id="UP000317303"/>
    </source>
</evidence>